<dbReference type="EMBL" id="QGNW01001195">
    <property type="protein sequence ID" value="RVW50522.1"/>
    <property type="molecule type" value="Genomic_DNA"/>
</dbReference>
<dbReference type="AlphaFoldDB" id="A0A438K2A7"/>
<evidence type="ECO:0000313" key="1">
    <source>
        <dbReference type="EMBL" id="RVW50522.1"/>
    </source>
</evidence>
<proteinExistence type="predicted"/>
<dbReference type="EMBL" id="QGNW01000018">
    <property type="protein sequence ID" value="RVX15323.1"/>
    <property type="molecule type" value="Genomic_DNA"/>
</dbReference>
<accession>A0A438K2A7</accession>
<organism evidence="2 3">
    <name type="scientific">Vitis vinifera</name>
    <name type="common">Grape</name>
    <dbReference type="NCBI Taxonomy" id="29760"/>
    <lineage>
        <taxon>Eukaryota</taxon>
        <taxon>Viridiplantae</taxon>
        <taxon>Streptophyta</taxon>
        <taxon>Embryophyta</taxon>
        <taxon>Tracheophyta</taxon>
        <taxon>Spermatophyta</taxon>
        <taxon>Magnoliopsida</taxon>
        <taxon>eudicotyledons</taxon>
        <taxon>Gunneridae</taxon>
        <taxon>Pentapetalae</taxon>
        <taxon>rosids</taxon>
        <taxon>Vitales</taxon>
        <taxon>Vitaceae</taxon>
        <taxon>Viteae</taxon>
        <taxon>Vitis</taxon>
    </lineage>
</organism>
<evidence type="ECO:0000313" key="3">
    <source>
        <dbReference type="Proteomes" id="UP000288805"/>
    </source>
</evidence>
<reference evidence="2 3" key="1">
    <citation type="journal article" date="2018" name="PLoS Genet.">
        <title>Population sequencing reveals clonal diversity and ancestral inbreeding in the grapevine cultivar Chardonnay.</title>
        <authorList>
            <person name="Roach M.J."/>
            <person name="Johnson D.L."/>
            <person name="Bohlmann J."/>
            <person name="van Vuuren H.J."/>
            <person name="Jones S.J."/>
            <person name="Pretorius I.S."/>
            <person name="Schmidt S.A."/>
            <person name="Borneman A.R."/>
        </authorList>
    </citation>
    <scope>NUCLEOTIDE SEQUENCE [LARGE SCALE GENOMIC DNA]</scope>
    <source>
        <strain evidence="3">cv. Chardonnay</strain>
        <strain evidence="2">I10V1</strain>
        <tissue evidence="2">Leaf</tissue>
    </source>
</reference>
<dbReference type="Proteomes" id="UP000288805">
    <property type="component" value="Unassembled WGS sequence"/>
</dbReference>
<evidence type="ECO:0000313" key="2">
    <source>
        <dbReference type="EMBL" id="RVX15323.1"/>
    </source>
</evidence>
<protein>
    <submittedName>
        <fullName evidence="2">Uncharacterized protein</fullName>
    </submittedName>
</protein>
<name>A0A438K2A7_VITVI</name>
<comment type="caution">
    <text evidence="2">The sequence shown here is derived from an EMBL/GenBank/DDBJ whole genome shotgun (WGS) entry which is preliminary data.</text>
</comment>
<sequence>MLSHLFELSLSGIHFVDHLKFDRSRERGHYYKPLTFEIVLIGEVTFNGSFDHMNIDATRYPSLMSC</sequence>
<gene>
    <name evidence="2" type="ORF">CK203_009146</name>
    <name evidence="1" type="ORF">CK203_074544</name>
</gene>